<organism evidence="1 2">
    <name type="scientific">Candidatus Anaerostipes avistercoris</name>
    <dbReference type="NCBI Taxonomy" id="2838462"/>
    <lineage>
        <taxon>Bacteria</taxon>
        <taxon>Bacillati</taxon>
        <taxon>Bacillota</taxon>
        <taxon>Clostridia</taxon>
        <taxon>Lachnospirales</taxon>
        <taxon>Lachnospiraceae</taxon>
        <taxon>Anaerostipes</taxon>
    </lineage>
</organism>
<dbReference type="AlphaFoldDB" id="A0A9D2PMB6"/>
<name>A0A9D2PMB6_9FIRM</name>
<gene>
    <name evidence="1" type="ORF">H9754_13470</name>
</gene>
<evidence type="ECO:0000313" key="1">
    <source>
        <dbReference type="EMBL" id="HJC51558.1"/>
    </source>
</evidence>
<dbReference type="Pfam" id="PF16264">
    <property type="entry name" value="SatD"/>
    <property type="match status" value="1"/>
</dbReference>
<proteinExistence type="predicted"/>
<accession>A0A9D2PMB6</accession>
<reference evidence="1" key="1">
    <citation type="journal article" date="2021" name="PeerJ">
        <title>Extensive microbial diversity within the chicken gut microbiome revealed by metagenomics and culture.</title>
        <authorList>
            <person name="Gilroy R."/>
            <person name="Ravi A."/>
            <person name="Getino M."/>
            <person name="Pursley I."/>
            <person name="Horton D.L."/>
            <person name="Alikhan N.F."/>
            <person name="Baker D."/>
            <person name="Gharbi K."/>
            <person name="Hall N."/>
            <person name="Watson M."/>
            <person name="Adriaenssens E.M."/>
            <person name="Foster-Nyarko E."/>
            <person name="Jarju S."/>
            <person name="Secka A."/>
            <person name="Antonio M."/>
            <person name="Oren A."/>
            <person name="Chaudhuri R.R."/>
            <person name="La Ragione R."/>
            <person name="Hildebrand F."/>
            <person name="Pallen M.J."/>
        </authorList>
    </citation>
    <scope>NUCLEOTIDE SEQUENCE</scope>
    <source>
        <strain evidence="1">ChiSjej3B21-8574</strain>
    </source>
</reference>
<dbReference type="InterPro" id="IPR032580">
    <property type="entry name" value="SatD"/>
</dbReference>
<protein>
    <submittedName>
        <fullName evidence="1">SatD family protein</fullName>
    </submittedName>
</protein>
<evidence type="ECO:0000313" key="2">
    <source>
        <dbReference type="Proteomes" id="UP000823904"/>
    </source>
</evidence>
<sequence>MYFFFYYEPLIALIGHLESNQSYEAVRQALRQVNRTYKDDLEESCTMVQSNEFHGLLKCGSNLMNLMGSIEEAAYPHKIYWGIGIGKSKKNTNPAASWEAQSRAFQNAQAAADFLVRQNEKKASFSADYRIVCDGDHEEVTQLLNTVLILLTSMKRRWTKHQYAVVADYRKHGGGQTKAAARLGIAQSSVQKSLAGADYYAYQEVMDTLNAVFSQIGEGVRGI</sequence>
<comment type="caution">
    <text evidence="1">The sequence shown here is derived from an EMBL/GenBank/DDBJ whole genome shotgun (WGS) entry which is preliminary data.</text>
</comment>
<reference evidence="1" key="2">
    <citation type="submission" date="2021-04" db="EMBL/GenBank/DDBJ databases">
        <authorList>
            <person name="Gilroy R."/>
        </authorList>
    </citation>
    <scope>NUCLEOTIDE SEQUENCE</scope>
    <source>
        <strain evidence="1">ChiSjej3B21-8574</strain>
    </source>
</reference>
<dbReference type="Proteomes" id="UP000823904">
    <property type="component" value="Unassembled WGS sequence"/>
</dbReference>
<dbReference type="EMBL" id="DWWD01000048">
    <property type="protein sequence ID" value="HJC51558.1"/>
    <property type="molecule type" value="Genomic_DNA"/>
</dbReference>